<keyword evidence="3 6" id="KW-0378">Hydrolase</keyword>
<evidence type="ECO:0000256" key="4">
    <source>
        <dbReference type="ARBA" id="ARBA00023211"/>
    </source>
</evidence>
<comment type="caution">
    <text evidence="9">The sequence shown here is derived from an EMBL/GenBank/DDBJ whole genome shotgun (WGS) entry which is preliminary data.</text>
</comment>
<sequence>MPTVDLEILNANVLNVFSRQFEKNSLWINHGKIVATGNRKDLDAKQVNDIHGKYVVPGFIDAHVHIESSLLVPSEFAKVVLPKGTTSVFIDPHEIANVIGIDGIKYMIKDSRQTPLDVFTMLPSSVPCAPFEHNGATLLAKDLKPLYKEPEVKGLAEVMDYPAVLKHDPQIMDKIHDAIQLDYQVDGHGAGLNRSQLDIYRQAHINTDHECTTQQQIKDRLNEGFYVYLREGTVERDLANTVAVVNEGNAQRFALCTDDKYVNTILSEGSINACIKLAIKHGIRPETAYTMASYNAAKSHHVDHLGALSTGFNADLVIVNDPYKVDVKRVMKNGHWISNDDFKTKPLEFNRNTMHHHVQKKDLELKLTGAHPKCHVIDVHPNHIDTGNLVLPVNSKDSKFVADTKKDILKIVVCERHHNLGTVGVGLVHGFKLKQGAVAGTIAHDSHNIIAVGTNDDAIYRAIEELTRVGGGISVVDNQKVLATMPLPVAGLMSNQPWQIASKQLTKISNAYDQISHDINFNPFITLSFLALPVIPTIKITDQGLYDFDQQKFINVQAK</sequence>
<dbReference type="RefSeq" id="WP_286135894.1">
    <property type="nucleotide sequence ID" value="NZ_BRPL01000002.1"/>
</dbReference>
<dbReference type="EMBL" id="BRPL01000002">
    <property type="protein sequence ID" value="GLB46434.1"/>
    <property type="molecule type" value="Genomic_DNA"/>
</dbReference>
<evidence type="ECO:0000313" key="10">
    <source>
        <dbReference type="Proteomes" id="UP001144204"/>
    </source>
</evidence>
<dbReference type="AlphaFoldDB" id="A0A9W6ESS2"/>
<dbReference type="CDD" id="cd01295">
    <property type="entry name" value="AdeC"/>
    <property type="match status" value="1"/>
</dbReference>
<keyword evidence="4 6" id="KW-0464">Manganese</keyword>
<dbReference type="GO" id="GO:0006146">
    <property type="term" value="P:adenine catabolic process"/>
    <property type="evidence" value="ECO:0007669"/>
    <property type="project" value="InterPro"/>
</dbReference>
<dbReference type="InterPro" id="IPR011059">
    <property type="entry name" value="Metal-dep_hydrolase_composite"/>
</dbReference>
<gene>
    <name evidence="6 9" type="primary">ade</name>
    <name evidence="9" type="ORF">WR164_04130</name>
</gene>
<evidence type="ECO:0000256" key="3">
    <source>
        <dbReference type="ARBA" id="ARBA00022801"/>
    </source>
</evidence>
<protein>
    <recommendedName>
        <fullName evidence="2 6">Adenine deaminase</fullName>
        <shortName evidence="6">Adenase</shortName>
        <shortName evidence="6">Adenine aminase</shortName>
        <ecNumber evidence="2 6">3.5.4.2</ecNumber>
    </recommendedName>
</protein>
<dbReference type="InterPro" id="IPR006679">
    <property type="entry name" value="Adenine_deam"/>
</dbReference>
<feature type="domain" description="Amidohydrolase-related" evidence="7">
    <location>
        <begin position="54"/>
        <end position="336"/>
    </location>
</feature>
<dbReference type="SUPFAM" id="SSF51338">
    <property type="entry name" value="Composite domain of metallo-dependent hydrolases"/>
    <property type="match status" value="1"/>
</dbReference>
<evidence type="ECO:0000313" key="9">
    <source>
        <dbReference type="EMBL" id="GLB46434.1"/>
    </source>
</evidence>
<dbReference type="EC" id="3.5.4.2" evidence="2 6"/>
<dbReference type="Gene3D" id="2.30.40.10">
    <property type="entry name" value="Urease, subunit C, domain 1"/>
    <property type="match status" value="1"/>
</dbReference>
<dbReference type="PANTHER" id="PTHR11113">
    <property type="entry name" value="N-ACETYLGLUCOSAMINE-6-PHOSPHATE DEACETYLASE"/>
    <property type="match status" value="1"/>
</dbReference>
<evidence type="ECO:0000256" key="6">
    <source>
        <dbReference type="HAMAP-Rule" id="MF_01518"/>
    </source>
</evidence>
<reference evidence="9" key="1">
    <citation type="submission" date="2022-07" db="EMBL/GenBank/DDBJ databases">
        <authorList>
            <person name="Kouya T."/>
            <person name="Ishiyama Y."/>
        </authorList>
    </citation>
    <scope>NUCLEOTIDE SEQUENCE</scope>
    <source>
        <strain evidence="9">WR16-4</strain>
    </source>
</reference>
<evidence type="ECO:0000259" key="8">
    <source>
        <dbReference type="Pfam" id="PF13382"/>
    </source>
</evidence>
<dbReference type="SUPFAM" id="SSF51556">
    <property type="entry name" value="Metallo-dependent hydrolases"/>
    <property type="match status" value="1"/>
</dbReference>
<keyword evidence="10" id="KW-1185">Reference proteome</keyword>
<organism evidence="9 10">
    <name type="scientific">Philodulcilactobacillus myokoensis</name>
    <dbReference type="NCBI Taxonomy" id="2929573"/>
    <lineage>
        <taxon>Bacteria</taxon>
        <taxon>Bacillati</taxon>
        <taxon>Bacillota</taxon>
        <taxon>Bacilli</taxon>
        <taxon>Lactobacillales</taxon>
        <taxon>Lactobacillaceae</taxon>
        <taxon>Philodulcilactobacillus</taxon>
    </lineage>
</organism>
<dbReference type="Pfam" id="PF13382">
    <property type="entry name" value="Adenine_deam_C"/>
    <property type="match status" value="1"/>
</dbReference>
<accession>A0A9W6ESS2</accession>
<proteinExistence type="inferred from homology"/>
<comment type="catalytic activity">
    <reaction evidence="5 6">
        <text>adenine + H2O + H(+) = hypoxanthine + NH4(+)</text>
        <dbReference type="Rhea" id="RHEA:23688"/>
        <dbReference type="ChEBI" id="CHEBI:15377"/>
        <dbReference type="ChEBI" id="CHEBI:15378"/>
        <dbReference type="ChEBI" id="CHEBI:16708"/>
        <dbReference type="ChEBI" id="CHEBI:17368"/>
        <dbReference type="ChEBI" id="CHEBI:28938"/>
        <dbReference type="EC" id="3.5.4.2"/>
    </reaction>
</comment>
<dbReference type="Gene3D" id="3.20.20.140">
    <property type="entry name" value="Metal-dependent hydrolases"/>
    <property type="match status" value="1"/>
</dbReference>
<dbReference type="Proteomes" id="UP001144204">
    <property type="component" value="Unassembled WGS sequence"/>
</dbReference>
<dbReference type="GO" id="GO:0000034">
    <property type="term" value="F:adenine deaminase activity"/>
    <property type="evidence" value="ECO:0007669"/>
    <property type="project" value="UniProtKB-UniRule"/>
</dbReference>
<name>A0A9W6ESS2_9LACO</name>
<dbReference type="InterPro" id="IPR026912">
    <property type="entry name" value="Adenine_deam_C"/>
</dbReference>
<evidence type="ECO:0000259" key="7">
    <source>
        <dbReference type="Pfam" id="PF01979"/>
    </source>
</evidence>
<dbReference type="NCBIfam" id="TIGR01178">
    <property type="entry name" value="ade"/>
    <property type="match status" value="1"/>
</dbReference>
<reference evidence="9" key="2">
    <citation type="journal article" date="2023" name="PLoS ONE">
        <title>Philodulcilactobacillus myokoensis gen. nov., sp. nov., a fructophilic, acidophilic, and agar-phobic lactic acid bacterium isolated from fermented vegetable extracts.</title>
        <authorList>
            <person name="Kouya T."/>
            <person name="Ishiyama Y."/>
            <person name="Ohashi S."/>
            <person name="Kumakubo R."/>
            <person name="Yamazaki T."/>
            <person name="Otaki T."/>
        </authorList>
    </citation>
    <scope>NUCLEOTIDE SEQUENCE</scope>
    <source>
        <strain evidence="9">WR16-4</strain>
    </source>
</reference>
<comment type="cofactor">
    <cofactor evidence="6">
        <name>Mn(2+)</name>
        <dbReference type="ChEBI" id="CHEBI:29035"/>
    </cofactor>
</comment>
<dbReference type="HAMAP" id="MF_01518">
    <property type="entry name" value="Adenine_deamin"/>
    <property type="match status" value="1"/>
</dbReference>
<dbReference type="InterPro" id="IPR006680">
    <property type="entry name" value="Amidohydro-rel"/>
</dbReference>
<comment type="similarity">
    <text evidence="1 6">Belongs to the metallo-dependent hydrolases superfamily. Adenine deaminase family.</text>
</comment>
<dbReference type="PANTHER" id="PTHR11113:SF2">
    <property type="entry name" value="ADENINE DEAMINASE"/>
    <property type="match status" value="1"/>
</dbReference>
<evidence type="ECO:0000256" key="2">
    <source>
        <dbReference type="ARBA" id="ARBA00012782"/>
    </source>
</evidence>
<feature type="domain" description="Adenine deaminase C-terminal" evidence="8">
    <location>
        <begin position="386"/>
        <end position="551"/>
    </location>
</feature>
<dbReference type="Pfam" id="PF01979">
    <property type="entry name" value="Amidohydro_1"/>
    <property type="match status" value="1"/>
</dbReference>
<dbReference type="InterPro" id="IPR032466">
    <property type="entry name" value="Metal_Hydrolase"/>
</dbReference>
<evidence type="ECO:0000256" key="5">
    <source>
        <dbReference type="ARBA" id="ARBA00047720"/>
    </source>
</evidence>
<evidence type="ECO:0000256" key="1">
    <source>
        <dbReference type="ARBA" id="ARBA00006773"/>
    </source>
</evidence>